<dbReference type="EMBL" id="UINC01000564">
    <property type="protein sequence ID" value="SUZ57544.1"/>
    <property type="molecule type" value="Genomic_DNA"/>
</dbReference>
<proteinExistence type="predicted"/>
<protein>
    <recommendedName>
        <fullName evidence="2">TonB C-terminal domain-containing protein</fullName>
    </recommendedName>
</protein>
<dbReference type="AlphaFoldDB" id="A0A381NTU8"/>
<reference evidence="1" key="1">
    <citation type="submission" date="2018-05" db="EMBL/GenBank/DDBJ databases">
        <authorList>
            <person name="Lanie J.A."/>
            <person name="Ng W.-L."/>
            <person name="Kazmierczak K.M."/>
            <person name="Andrzejewski T.M."/>
            <person name="Davidsen T.M."/>
            <person name="Wayne K.J."/>
            <person name="Tettelin H."/>
            <person name="Glass J.I."/>
            <person name="Rusch D."/>
            <person name="Podicherti R."/>
            <person name="Tsui H.-C.T."/>
            <person name="Winkler M.E."/>
        </authorList>
    </citation>
    <scope>NUCLEOTIDE SEQUENCE</scope>
</reference>
<accession>A0A381NTU8</accession>
<name>A0A381NTU8_9ZZZZ</name>
<dbReference type="Gene3D" id="3.30.1150.10">
    <property type="match status" value="1"/>
</dbReference>
<dbReference type="SUPFAM" id="SSF74653">
    <property type="entry name" value="TolA/TonB C-terminal domain"/>
    <property type="match status" value="1"/>
</dbReference>
<sequence>MNLRWRFSGGILFSLTFHALLISALLYAYPGIKSKSEWIWKELPVFSAEKKPASVSSFENADKDLDIISADKMIFPDLVIIRKPKKRPVTPLKKAVPKPQYTLNKILTQVGKFPERVNLEPGSNKQLSAPVVSLLSLLPPVSMQSKVQGNRVSVSTNEQNNVASFDTNELKNYLNGLSKFLSEGWEVPIHLKESQVTVAIMFEINKNGKILNWKLEESGSSALHNSVSNLMKNLQFLPALPKSYPENSYIFGVRFSPTIPKK</sequence>
<organism evidence="1">
    <name type="scientific">marine metagenome</name>
    <dbReference type="NCBI Taxonomy" id="408172"/>
    <lineage>
        <taxon>unclassified sequences</taxon>
        <taxon>metagenomes</taxon>
        <taxon>ecological metagenomes</taxon>
    </lineage>
</organism>
<evidence type="ECO:0000313" key="1">
    <source>
        <dbReference type="EMBL" id="SUZ57544.1"/>
    </source>
</evidence>
<gene>
    <name evidence="1" type="ORF">METZ01_LOCUS10398</name>
</gene>
<evidence type="ECO:0008006" key="2">
    <source>
        <dbReference type="Google" id="ProtNLM"/>
    </source>
</evidence>